<keyword evidence="7 8" id="KW-0472">Membrane</keyword>
<keyword evidence="3 8" id="KW-0813">Transport</keyword>
<keyword evidence="4" id="KW-1003">Cell membrane</keyword>
<evidence type="ECO:0000256" key="1">
    <source>
        <dbReference type="ARBA" id="ARBA00004429"/>
    </source>
</evidence>
<dbReference type="SUPFAM" id="SSF161098">
    <property type="entry name" value="MetI-like"/>
    <property type="match status" value="1"/>
</dbReference>
<evidence type="ECO:0000256" key="4">
    <source>
        <dbReference type="ARBA" id="ARBA00022475"/>
    </source>
</evidence>
<feature type="transmembrane region" description="Helical" evidence="8">
    <location>
        <begin position="140"/>
        <end position="158"/>
    </location>
</feature>
<dbReference type="PANTHER" id="PTHR30614">
    <property type="entry name" value="MEMBRANE COMPONENT OF AMINO ACID ABC TRANSPORTER"/>
    <property type="match status" value="1"/>
</dbReference>
<evidence type="ECO:0000256" key="2">
    <source>
        <dbReference type="ARBA" id="ARBA00010072"/>
    </source>
</evidence>
<sequence length="226" mass="24235">MSPAIILDNLDYLLIGAWPNGPVGGLALTVMMSALSAIASAVIGITLGIALSISSGWSRKGLRIVLGFFRAIPVLMLIFWTYFLLPILTGFRPPEIATVVAALSLIGGSYLAGTVSAGIDGIAQGQWQAGYALGLRRRQILRLIILPQALRAVVPSFVNQWATLIKDTSLAYIVGVPELSFLAAQVNNRAMVYPTEIFLFIGAIYWFLCVGTDRLTALVARTGQKV</sequence>
<accession>A0ABV8E6I7</accession>
<feature type="transmembrane region" description="Helical" evidence="8">
    <location>
        <begin position="197"/>
        <end position="220"/>
    </location>
</feature>
<dbReference type="InterPro" id="IPR035906">
    <property type="entry name" value="MetI-like_sf"/>
</dbReference>
<dbReference type="PANTHER" id="PTHR30614:SF21">
    <property type="entry name" value="AMINO ACID ABC TRANSPORTER PERMEASE"/>
    <property type="match status" value="1"/>
</dbReference>
<dbReference type="EMBL" id="JBHSBD010000025">
    <property type="protein sequence ID" value="MFC3967775.1"/>
    <property type="molecule type" value="Genomic_DNA"/>
</dbReference>
<evidence type="ECO:0000313" key="11">
    <source>
        <dbReference type="Proteomes" id="UP001595697"/>
    </source>
</evidence>
<evidence type="ECO:0000256" key="5">
    <source>
        <dbReference type="ARBA" id="ARBA00022692"/>
    </source>
</evidence>
<feature type="transmembrane region" description="Helical" evidence="8">
    <location>
        <begin position="26"/>
        <end position="52"/>
    </location>
</feature>
<dbReference type="InterPro" id="IPR043429">
    <property type="entry name" value="ArtM/GltK/GlnP/TcyL/YhdX-like"/>
</dbReference>
<keyword evidence="5 8" id="KW-0812">Transmembrane</keyword>
<name>A0ABV8E6I7_9HYPH</name>
<dbReference type="Gene3D" id="1.10.3720.10">
    <property type="entry name" value="MetI-like"/>
    <property type="match status" value="1"/>
</dbReference>
<evidence type="ECO:0000256" key="3">
    <source>
        <dbReference type="ARBA" id="ARBA00022448"/>
    </source>
</evidence>
<organism evidence="10 11">
    <name type="scientific">Rhizobium lemnae</name>
    <dbReference type="NCBI Taxonomy" id="1214924"/>
    <lineage>
        <taxon>Bacteria</taxon>
        <taxon>Pseudomonadati</taxon>
        <taxon>Pseudomonadota</taxon>
        <taxon>Alphaproteobacteria</taxon>
        <taxon>Hyphomicrobiales</taxon>
        <taxon>Rhizobiaceae</taxon>
        <taxon>Rhizobium/Agrobacterium group</taxon>
        <taxon>Rhizobium</taxon>
    </lineage>
</organism>
<evidence type="ECO:0000256" key="8">
    <source>
        <dbReference type="RuleBase" id="RU363032"/>
    </source>
</evidence>
<keyword evidence="6 8" id="KW-1133">Transmembrane helix</keyword>
<dbReference type="InterPro" id="IPR010065">
    <property type="entry name" value="AA_ABC_transptr_permease_3TM"/>
</dbReference>
<proteinExistence type="inferred from homology"/>
<dbReference type="InterPro" id="IPR000515">
    <property type="entry name" value="MetI-like"/>
</dbReference>
<feature type="transmembrane region" description="Helical" evidence="8">
    <location>
        <begin position="64"/>
        <end position="84"/>
    </location>
</feature>
<dbReference type="CDD" id="cd06261">
    <property type="entry name" value="TM_PBP2"/>
    <property type="match status" value="1"/>
</dbReference>
<feature type="transmembrane region" description="Helical" evidence="8">
    <location>
        <begin position="96"/>
        <end position="119"/>
    </location>
</feature>
<feature type="domain" description="ABC transmembrane type-1" evidence="9">
    <location>
        <begin position="26"/>
        <end position="210"/>
    </location>
</feature>
<protein>
    <submittedName>
        <fullName evidence="10">Amino acid ABC transporter permease</fullName>
    </submittedName>
</protein>
<dbReference type="NCBIfam" id="TIGR01726">
    <property type="entry name" value="HEQRo_perm_3TM"/>
    <property type="match status" value="1"/>
</dbReference>
<evidence type="ECO:0000259" key="9">
    <source>
        <dbReference type="PROSITE" id="PS50928"/>
    </source>
</evidence>
<comment type="subcellular location">
    <subcellularLocation>
        <location evidence="1">Cell inner membrane</location>
        <topology evidence="1">Multi-pass membrane protein</topology>
    </subcellularLocation>
    <subcellularLocation>
        <location evidence="8">Cell membrane</location>
        <topology evidence="8">Multi-pass membrane protein</topology>
    </subcellularLocation>
</comment>
<dbReference type="Proteomes" id="UP001595697">
    <property type="component" value="Unassembled WGS sequence"/>
</dbReference>
<comment type="caution">
    <text evidence="10">The sequence shown here is derived from an EMBL/GenBank/DDBJ whole genome shotgun (WGS) entry which is preliminary data.</text>
</comment>
<gene>
    <name evidence="10" type="ORF">ACFOVS_06485</name>
</gene>
<dbReference type="PROSITE" id="PS50928">
    <property type="entry name" value="ABC_TM1"/>
    <property type="match status" value="1"/>
</dbReference>
<dbReference type="Pfam" id="PF00528">
    <property type="entry name" value="BPD_transp_1"/>
    <property type="match status" value="1"/>
</dbReference>
<evidence type="ECO:0000256" key="6">
    <source>
        <dbReference type="ARBA" id="ARBA00022989"/>
    </source>
</evidence>
<reference evidence="11" key="1">
    <citation type="journal article" date="2019" name="Int. J. Syst. Evol. Microbiol.">
        <title>The Global Catalogue of Microorganisms (GCM) 10K type strain sequencing project: providing services to taxonomists for standard genome sequencing and annotation.</title>
        <authorList>
            <consortium name="The Broad Institute Genomics Platform"/>
            <consortium name="The Broad Institute Genome Sequencing Center for Infectious Disease"/>
            <person name="Wu L."/>
            <person name="Ma J."/>
        </authorList>
    </citation>
    <scope>NUCLEOTIDE SEQUENCE [LARGE SCALE GENOMIC DNA]</scope>
    <source>
        <strain evidence="11">TBRC 5781</strain>
    </source>
</reference>
<dbReference type="RefSeq" id="WP_247260304.1">
    <property type="nucleotide sequence ID" value="NZ_JALJQZ010000008.1"/>
</dbReference>
<evidence type="ECO:0000256" key="7">
    <source>
        <dbReference type="ARBA" id="ARBA00023136"/>
    </source>
</evidence>
<comment type="similarity">
    <text evidence="2">Belongs to the binding-protein-dependent transport system permease family. HisMQ subfamily.</text>
</comment>
<evidence type="ECO:0000313" key="10">
    <source>
        <dbReference type="EMBL" id="MFC3967775.1"/>
    </source>
</evidence>
<keyword evidence="11" id="KW-1185">Reference proteome</keyword>